<evidence type="ECO:0000256" key="5">
    <source>
        <dbReference type="ARBA" id="ARBA00022759"/>
    </source>
</evidence>
<dbReference type="InterPro" id="IPR021127">
    <property type="entry name" value="CRISPR_associated_Cas2"/>
</dbReference>
<evidence type="ECO:0000313" key="11">
    <source>
        <dbReference type="Proteomes" id="UP000280935"/>
    </source>
</evidence>
<evidence type="ECO:0000256" key="8">
    <source>
        <dbReference type="ARBA" id="ARBA00023118"/>
    </source>
</evidence>
<reference evidence="10 11" key="1">
    <citation type="submission" date="2018-11" db="EMBL/GenBank/DDBJ databases">
        <title>Genomes From Bacteria Associated with the Canine Oral Cavity: a Test Case for Automated Genome-Based Taxonomic Assignment.</title>
        <authorList>
            <person name="Coil D.A."/>
            <person name="Jospin G."/>
            <person name="Darling A.E."/>
            <person name="Wallis C."/>
            <person name="Davis I.J."/>
            <person name="Harris S."/>
            <person name="Eisen J.A."/>
            <person name="Holcombe L.J."/>
            <person name="O'Flynn C."/>
        </authorList>
    </citation>
    <scope>NUCLEOTIDE SEQUENCE [LARGE SCALE GENOMIC DNA]</scope>
    <source>
        <strain evidence="10 11">OH2822_COT-296</strain>
    </source>
</reference>
<dbReference type="RefSeq" id="WP_125227037.1">
    <property type="nucleotide sequence ID" value="NZ_RQYT01000004.1"/>
</dbReference>
<dbReference type="PANTHER" id="PTHR34405:SF3">
    <property type="entry name" value="CRISPR-ASSOCIATED ENDORIBONUCLEASE CAS2 3"/>
    <property type="match status" value="1"/>
</dbReference>
<dbReference type="NCBIfam" id="TIGR01573">
    <property type="entry name" value="cas2"/>
    <property type="match status" value="1"/>
</dbReference>
<dbReference type="EC" id="3.1.-.-" evidence="9"/>
<dbReference type="Gene3D" id="3.30.70.240">
    <property type="match status" value="1"/>
</dbReference>
<keyword evidence="7 9" id="KW-0460">Magnesium</keyword>
<evidence type="ECO:0000256" key="7">
    <source>
        <dbReference type="ARBA" id="ARBA00022842"/>
    </source>
</evidence>
<dbReference type="AlphaFoldDB" id="A0A3P1WX40"/>
<evidence type="ECO:0000256" key="3">
    <source>
        <dbReference type="ARBA" id="ARBA00022722"/>
    </source>
</evidence>
<gene>
    <name evidence="9 10" type="primary">cas2</name>
    <name evidence="10" type="ORF">EII35_03275</name>
</gene>
<keyword evidence="8 9" id="KW-0051">Antiviral defense</keyword>
<dbReference type="Pfam" id="PF09827">
    <property type="entry name" value="CRISPR_Cas2"/>
    <property type="match status" value="1"/>
</dbReference>
<dbReference type="EMBL" id="RQYT01000004">
    <property type="protein sequence ID" value="RRD50765.1"/>
    <property type="molecule type" value="Genomic_DNA"/>
</dbReference>
<keyword evidence="6 9" id="KW-0378">Hydrolase</keyword>
<proteinExistence type="inferred from homology"/>
<comment type="function">
    <text evidence="9">CRISPR (clustered regularly interspaced short palindromic repeat), is an adaptive immune system that provides protection against mobile genetic elements (viruses, transposable elements and conjugative plasmids). CRISPR clusters contain sequences complementary to antecedent mobile elements and target invading nucleic acids. CRISPR clusters are transcribed and processed into CRISPR RNA (crRNA). Functions as a ssRNA-specific endoribonuclease. Involved in the integration of spacer DNA into the CRISPR cassette.</text>
</comment>
<keyword evidence="4 9" id="KW-0479">Metal-binding</keyword>
<dbReference type="SUPFAM" id="SSF143430">
    <property type="entry name" value="TTP0101/SSO1404-like"/>
    <property type="match status" value="1"/>
</dbReference>
<dbReference type="PANTHER" id="PTHR34405">
    <property type="entry name" value="CRISPR-ASSOCIATED ENDORIBONUCLEASE CAS2"/>
    <property type="match status" value="1"/>
</dbReference>
<dbReference type="CDD" id="cd09725">
    <property type="entry name" value="Cas2_I_II_III"/>
    <property type="match status" value="1"/>
</dbReference>
<dbReference type="HAMAP" id="MF_01471">
    <property type="entry name" value="Cas2"/>
    <property type="match status" value="1"/>
</dbReference>
<evidence type="ECO:0000256" key="9">
    <source>
        <dbReference type="HAMAP-Rule" id="MF_01471"/>
    </source>
</evidence>
<name>A0A3P1WX40_9ACTN</name>
<dbReference type="Proteomes" id="UP000280935">
    <property type="component" value="Unassembled WGS sequence"/>
</dbReference>
<organism evidence="10 11">
    <name type="scientific">Arachnia propionica</name>
    <dbReference type="NCBI Taxonomy" id="1750"/>
    <lineage>
        <taxon>Bacteria</taxon>
        <taxon>Bacillati</taxon>
        <taxon>Actinomycetota</taxon>
        <taxon>Actinomycetes</taxon>
        <taxon>Propionibacteriales</taxon>
        <taxon>Propionibacteriaceae</taxon>
        <taxon>Arachnia</taxon>
    </lineage>
</organism>
<dbReference type="OrthoDB" id="9798176at2"/>
<sequence length="100" mass="11333">MSRRDERLFLAAYDVPDDPRRDRLAKALLSYGDRIQYSVFLIEAAPVKLARLRRELQALMSEEEDSVLLCDLGPAGSSMGTTIEFLGRERNLTTPQSFIV</sequence>
<comment type="cofactor">
    <cofactor evidence="1 9">
        <name>Mg(2+)</name>
        <dbReference type="ChEBI" id="CHEBI:18420"/>
    </cofactor>
</comment>
<comment type="subunit">
    <text evidence="9">Homodimer, forms a heterotetramer with a Cas1 homodimer.</text>
</comment>
<accession>A0A3P1WX40</accession>
<dbReference type="GO" id="GO:0043571">
    <property type="term" value="P:maintenance of CRISPR repeat elements"/>
    <property type="evidence" value="ECO:0007669"/>
    <property type="project" value="UniProtKB-UniRule"/>
</dbReference>
<dbReference type="GO" id="GO:0046872">
    <property type="term" value="F:metal ion binding"/>
    <property type="evidence" value="ECO:0007669"/>
    <property type="project" value="UniProtKB-UniRule"/>
</dbReference>
<evidence type="ECO:0000256" key="1">
    <source>
        <dbReference type="ARBA" id="ARBA00001946"/>
    </source>
</evidence>
<evidence type="ECO:0000256" key="2">
    <source>
        <dbReference type="ARBA" id="ARBA00009959"/>
    </source>
</evidence>
<dbReference type="GO" id="GO:0051607">
    <property type="term" value="P:defense response to virus"/>
    <property type="evidence" value="ECO:0007669"/>
    <property type="project" value="UniProtKB-UniRule"/>
</dbReference>
<feature type="binding site" evidence="9">
    <location>
        <position position="14"/>
    </location>
    <ligand>
        <name>Mg(2+)</name>
        <dbReference type="ChEBI" id="CHEBI:18420"/>
        <note>catalytic</note>
    </ligand>
</feature>
<comment type="similarity">
    <text evidence="2 9">Belongs to the CRISPR-associated endoribonuclease Cas2 protein family.</text>
</comment>
<dbReference type="GO" id="GO:0004521">
    <property type="term" value="F:RNA endonuclease activity"/>
    <property type="evidence" value="ECO:0007669"/>
    <property type="project" value="InterPro"/>
</dbReference>
<evidence type="ECO:0000313" key="10">
    <source>
        <dbReference type="EMBL" id="RRD50765.1"/>
    </source>
</evidence>
<evidence type="ECO:0000256" key="6">
    <source>
        <dbReference type="ARBA" id="ARBA00022801"/>
    </source>
</evidence>
<keyword evidence="3 9" id="KW-0540">Nuclease</keyword>
<dbReference type="GO" id="GO:0016787">
    <property type="term" value="F:hydrolase activity"/>
    <property type="evidence" value="ECO:0007669"/>
    <property type="project" value="UniProtKB-KW"/>
</dbReference>
<dbReference type="InterPro" id="IPR019199">
    <property type="entry name" value="Virulence_VapD/CRISPR_Cas2"/>
</dbReference>
<protein>
    <recommendedName>
        <fullName evidence="9">CRISPR-associated endoribonuclease Cas2</fullName>
        <ecNumber evidence="9">3.1.-.-</ecNumber>
    </recommendedName>
</protein>
<evidence type="ECO:0000256" key="4">
    <source>
        <dbReference type="ARBA" id="ARBA00022723"/>
    </source>
</evidence>
<keyword evidence="5 9" id="KW-0255">Endonuclease</keyword>
<comment type="caution">
    <text evidence="10">The sequence shown here is derived from an EMBL/GenBank/DDBJ whole genome shotgun (WGS) entry which is preliminary data.</text>
</comment>